<dbReference type="InterPro" id="IPR010730">
    <property type="entry name" value="HET"/>
</dbReference>
<evidence type="ECO:0000313" key="3">
    <source>
        <dbReference type="EMBL" id="VIO63908.1"/>
    </source>
</evidence>
<gene>
    <name evidence="3" type="ORF">FUG_LOCUS542046</name>
    <name evidence="2" type="ORF">MDCFG202_LOCUS518711</name>
</gene>
<accession>A0A2H3GKQ0</accession>
<dbReference type="Proteomes" id="UP000746612">
    <property type="component" value="Unassembled WGS sequence"/>
</dbReference>
<organism evidence="2 4">
    <name type="scientific">Gibberella zeae</name>
    <name type="common">Wheat head blight fungus</name>
    <name type="synonym">Fusarium graminearum</name>
    <dbReference type="NCBI Taxonomy" id="5518"/>
    <lineage>
        <taxon>Eukaryota</taxon>
        <taxon>Fungi</taxon>
        <taxon>Dikarya</taxon>
        <taxon>Ascomycota</taxon>
        <taxon>Pezizomycotina</taxon>
        <taxon>Sordariomycetes</taxon>
        <taxon>Hypocreomycetidae</taxon>
        <taxon>Hypocreales</taxon>
        <taxon>Nectriaceae</taxon>
        <taxon>Fusarium</taxon>
    </lineage>
</organism>
<proteinExistence type="predicted"/>
<sequence length="555" mass="63572">MNAATPSTKAATRKLPGHDIFCTPENSDFVSQVPYQSLSTTEREIRLLKILPDSGSGFVECELLPTVKLADVEKQYLALSYCAGSARNTRPIKVNGSGCNVFANLHHALMEARHYWQTHADQQDLLLWVDQICINQFDLAERSHQVGFMRDIYEKSRHTLICLSTPEAHGEDMRWLVMRRLDLELERVSWRHFYSDHHKTELGFEERWAASLGVAKSPWWTRAWVFQEFIVSTQATFLYGRHSMSYLDFAILTAGIPGPETPPPGFIVVTLNSHFQKEKTESTMSKMRGFLIAKLKQSRTTDLKVLLSCTKNCQATDKRDKIYSILGLAEPGYGIVPDYSGNIAINDLVVETTKKIILFEDSLMVLSYLDRDKIFYRYPRGTLPSWAIDWTDSASFGLRSSISVVSDYAFPRFVSYQPDGITQSSLDAVFMKLPHPQYPPNTQITAIQVWAVLLDDGFYKNGDSWYTFQGSRGFVIRGWDWDGLEVNSDYELWAVRGTIEPFLLCKYSYGYRIVRPVYCGNLARKLLPPDDQHRAEFYDGTFDMSKMEQTRIILF</sequence>
<name>A0A2H3GKQ0_GIBZA</name>
<dbReference type="InterPro" id="IPR052895">
    <property type="entry name" value="HetReg/Transcr_Mod"/>
</dbReference>
<protein>
    <recommendedName>
        <fullName evidence="1">Heterokaryon incompatibility domain-containing protein</fullName>
    </recommendedName>
</protein>
<dbReference type="AlphaFoldDB" id="A0A2H3GKQ0"/>
<feature type="domain" description="Heterokaryon incompatibility" evidence="1">
    <location>
        <begin position="76"/>
        <end position="228"/>
    </location>
</feature>
<dbReference type="Pfam" id="PF06985">
    <property type="entry name" value="HET"/>
    <property type="match status" value="1"/>
</dbReference>
<dbReference type="PANTHER" id="PTHR24148:SF73">
    <property type="entry name" value="HET DOMAIN PROTEIN (AFU_ORTHOLOGUE AFUA_8G01020)"/>
    <property type="match status" value="1"/>
</dbReference>
<dbReference type="EMBL" id="CAAKMV010000185">
    <property type="protein sequence ID" value="VIO63908.1"/>
    <property type="molecule type" value="Genomic_DNA"/>
</dbReference>
<dbReference type="PANTHER" id="PTHR24148">
    <property type="entry name" value="ANKYRIN REPEAT DOMAIN-CONTAINING PROTEIN 39 HOMOLOG-RELATED"/>
    <property type="match status" value="1"/>
</dbReference>
<dbReference type="EMBL" id="CAJPIJ010000184">
    <property type="protein sequence ID" value="CAG2006436.1"/>
    <property type="molecule type" value="Genomic_DNA"/>
</dbReference>
<evidence type="ECO:0000313" key="2">
    <source>
        <dbReference type="EMBL" id="CAG2006436.1"/>
    </source>
</evidence>
<reference evidence="3" key="1">
    <citation type="submission" date="2019-04" db="EMBL/GenBank/DDBJ databases">
        <authorList>
            <person name="Melise S."/>
            <person name="Noan J."/>
            <person name="Okalmin O."/>
        </authorList>
    </citation>
    <scope>NUCLEOTIDE SEQUENCE</scope>
    <source>
        <strain evidence="3">FN9</strain>
    </source>
</reference>
<reference evidence="2" key="2">
    <citation type="submission" date="2021-03" db="EMBL/GenBank/DDBJ databases">
        <authorList>
            <person name="Alouane T."/>
            <person name="Langin T."/>
            <person name="Bonhomme L."/>
        </authorList>
    </citation>
    <scope>NUCLEOTIDE SEQUENCE</scope>
    <source>
        <strain evidence="2">MDC_Fg202</strain>
    </source>
</reference>
<evidence type="ECO:0000313" key="4">
    <source>
        <dbReference type="Proteomes" id="UP000746612"/>
    </source>
</evidence>
<evidence type="ECO:0000259" key="1">
    <source>
        <dbReference type="Pfam" id="PF06985"/>
    </source>
</evidence>